<dbReference type="InterPro" id="IPR054688">
    <property type="entry name" value="CD1247_N"/>
</dbReference>
<name>A0A1H9YR17_9FIRM</name>
<keyword evidence="3" id="KW-1185">Reference proteome</keyword>
<evidence type="ECO:0000256" key="1">
    <source>
        <dbReference type="SAM" id="Coils"/>
    </source>
</evidence>
<evidence type="ECO:0000313" key="3">
    <source>
        <dbReference type="Proteomes" id="UP000199568"/>
    </source>
</evidence>
<dbReference type="EMBL" id="FOHU01000001">
    <property type="protein sequence ID" value="SES71100.1"/>
    <property type="molecule type" value="Genomic_DNA"/>
</dbReference>
<feature type="coiled-coil region" evidence="1">
    <location>
        <begin position="51"/>
        <end position="78"/>
    </location>
</feature>
<dbReference type="Proteomes" id="UP000199568">
    <property type="component" value="Unassembled WGS sequence"/>
</dbReference>
<reference evidence="2 3" key="1">
    <citation type="submission" date="2016-10" db="EMBL/GenBank/DDBJ databases">
        <authorList>
            <person name="de Groot N.N."/>
        </authorList>
    </citation>
    <scope>NUCLEOTIDE SEQUENCE [LARGE SCALE GENOMIC DNA]</scope>
    <source>
        <strain evidence="2 3">DSM 18979</strain>
    </source>
</reference>
<dbReference type="NCBIfam" id="NF045650">
    <property type="entry name" value="CD1247_Nterm"/>
    <property type="match status" value="1"/>
</dbReference>
<organism evidence="2 3">
    <name type="scientific">Natronincola peptidivorans</name>
    <dbReference type="NCBI Taxonomy" id="426128"/>
    <lineage>
        <taxon>Bacteria</taxon>
        <taxon>Bacillati</taxon>
        <taxon>Bacillota</taxon>
        <taxon>Clostridia</taxon>
        <taxon>Peptostreptococcales</taxon>
        <taxon>Natronincolaceae</taxon>
        <taxon>Natronincola</taxon>
    </lineage>
</organism>
<protein>
    <submittedName>
        <fullName evidence="2">MJ0042 family finger-like domain-containing protein</fullName>
    </submittedName>
</protein>
<accession>A0A1H9YR17</accession>
<dbReference type="NCBIfam" id="TIGR02098">
    <property type="entry name" value="MJ0042_CXXC"/>
    <property type="match status" value="1"/>
</dbReference>
<dbReference type="RefSeq" id="WP_090438331.1">
    <property type="nucleotide sequence ID" value="NZ_FOHU01000001.1"/>
</dbReference>
<dbReference type="InterPro" id="IPR011723">
    <property type="entry name" value="Znf/thioredoxin_put"/>
</dbReference>
<dbReference type="OrthoDB" id="2381377at2"/>
<gene>
    <name evidence="2" type="ORF">SAMN05660297_00343</name>
</gene>
<dbReference type="AlphaFoldDB" id="A0A1H9YR17"/>
<evidence type="ECO:0000313" key="2">
    <source>
        <dbReference type="EMBL" id="SES71100.1"/>
    </source>
</evidence>
<proteinExistence type="predicted"/>
<sequence>MNHLFERVAYLKGLADGLNIEESSKEGKILLNIIETLDDFAEAIVMMNEDQEDLTEYVEALDEDLADVEDELYETDESEDYEDDDIDFMEIDCPNCSEEIYVDEDLFYDETPEVVCPRCNKSIKLDEEFHCDQPGCQNHHHE</sequence>
<dbReference type="STRING" id="426128.SAMN05660297_00343"/>
<keyword evidence="1" id="KW-0175">Coiled coil</keyword>